<dbReference type="EMBL" id="JASWJB010000479">
    <property type="protein sequence ID" value="KAK2590143.1"/>
    <property type="molecule type" value="Genomic_DNA"/>
</dbReference>
<evidence type="ECO:0000259" key="2">
    <source>
        <dbReference type="Pfam" id="PF24864"/>
    </source>
</evidence>
<evidence type="ECO:0000313" key="4">
    <source>
        <dbReference type="Proteomes" id="UP001251528"/>
    </source>
</evidence>
<keyword evidence="1" id="KW-1133">Transmembrane helix</keyword>
<dbReference type="AlphaFoldDB" id="A0AAJ0FSY3"/>
<proteinExistence type="predicted"/>
<name>A0AAJ0FSY3_9HYPO</name>
<dbReference type="Proteomes" id="UP001251528">
    <property type="component" value="Unassembled WGS sequence"/>
</dbReference>
<comment type="caution">
    <text evidence="3">The sequence shown here is derived from an EMBL/GenBank/DDBJ whole genome shotgun (WGS) entry which is preliminary data.</text>
</comment>
<accession>A0AAJ0FSY3</accession>
<dbReference type="PANTHER" id="PTHR38790">
    <property type="entry name" value="2EXR DOMAIN-CONTAINING PROTEIN-RELATED"/>
    <property type="match status" value="1"/>
</dbReference>
<keyword evidence="4" id="KW-1185">Reference proteome</keyword>
<dbReference type="PANTHER" id="PTHR38790:SF4">
    <property type="entry name" value="2EXR DOMAIN-CONTAINING PROTEIN"/>
    <property type="match status" value="1"/>
</dbReference>
<evidence type="ECO:0000313" key="3">
    <source>
        <dbReference type="EMBL" id="KAK2590143.1"/>
    </source>
</evidence>
<reference evidence="3" key="1">
    <citation type="submission" date="2023-06" db="EMBL/GenBank/DDBJ databases">
        <title>Conoideocrella luteorostrata (Hypocreales: Clavicipitaceae), a potential biocontrol fungus for elongate hemlock scale in United States Christmas tree production areas.</title>
        <authorList>
            <person name="Barrett H."/>
            <person name="Lovett B."/>
            <person name="Macias A.M."/>
            <person name="Stajich J.E."/>
            <person name="Kasson M.T."/>
        </authorList>
    </citation>
    <scope>NUCLEOTIDE SEQUENCE</scope>
    <source>
        <strain evidence="3">ARSEF 14590</strain>
    </source>
</reference>
<protein>
    <recommendedName>
        <fullName evidence="2">DUF7730 domain-containing protein</fullName>
    </recommendedName>
</protein>
<evidence type="ECO:0000256" key="1">
    <source>
        <dbReference type="SAM" id="Phobius"/>
    </source>
</evidence>
<feature type="transmembrane region" description="Helical" evidence="1">
    <location>
        <begin position="28"/>
        <end position="53"/>
    </location>
</feature>
<organism evidence="3 4">
    <name type="scientific">Conoideocrella luteorostrata</name>
    <dbReference type="NCBI Taxonomy" id="1105319"/>
    <lineage>
        <taxon>Eukaryota</taxon>
        <taxon>Fungi</taxon>
        <taxon>Dikarya</taxon>
        <taxon>Ascomycota</taxon>
        <taxon>Pezizomycotina</taxon>
        <taxon>Sordariomycetes</taxon>
        <taxon>Hypocreomycetidae</taxon>
        <taxon>Hypocreales</taxon>
        <taxon>Clavicipitaceae</taxon>
        <taxon>Conoideocrella</taxon>
    </lineage>
</organism>
<keyword evidence="1" id="KW-0472">Membrane</keyword>
<dbReference type="Pfam" id="PF24864">
    <property type="entry name" value="DUF7730"/>
    <property type="match status" value="1"/>
</dbReference>
<dbReference type="InterPro" id="IPR056632">
    <property type="entry name" value="DUF7730"/>
</dbReference>
<keyword evidence="1" id="KW-0812">Transmembrane</keyword>
<feature type="domain" description="DUF7730" evidence="2">
    <location>
        <begin position="229"/>
        <end position="314"/>
    </location>
</feature>
<gene>
    <name evidence="3" type="ORF">QQS21_012172</name>
</gene>
<sequence>MENYARMWCRALAVEWPRVRDLYEQRGVVRGALALLQVIFWATVLSVMIVAWVTADVFRFLWSHMYPLSKANLRKREQLRKDTSLQQLLNRSQTEPISAEAVHPQNEQGSENPRLSIFSRLPAEIRRQILTAAFGNVTLHMDLQFRHPYHLRHRSPYLNLGPDSQYDSHAWIQGATPDGVHLDVKSAEGKNWEWFGCVCHRDSPERANLLPLGRRGNHTWVEYGEPESDSCLCGVGMCPRWPGRYPLKCQIGIMGWMLSCKRAYFEAIDVLYGARTIHISSSVLHKNMSALFPSYLLARISSLELVWQADETPLREGFLPMDNSSGGTGPLFPRLVHLRLAFKRLTIHEVDPVTDLVWPYDNKRLLSERLHGVVLLQVDELVNRIAPPSAEVTLSCAKWDWYELIDMSLLEKQGKEATKMQQAEIRGLKCWRVIPKSTTGSSTDVEAATPSEGREGYWIHMPFDEVRLTRAYGYDWERDELYGLNQQWRRQHRLTGH</sequence>